<evidence type="ECO:0000256" key="5">
    <source>
        <dbReference type="ARBA" id="ARBA00022525"/>
    </source>
</evidence>
<dbReference type="OrthoDB" id="3055998at2759"/>
<organism evidence="13 14">
    <name type="scientific">Cryoendolithus antarcticus</name>
    <dbReference type="NCBI Taxonomy" id="1507870"/>
    <lineage>
        <taxon>Eukaryota</taxon>
        <taxon>Fungi</taxon>
        <taxon>Dikarya</taxon>
        <taxon>Ascomycota</taxon>
        <taxon>Pezizomycotina</taxon>
        <taxon>Dothideomycetes</taxon>
        <taxon>Dothideomycetidae</taxon>
        <taxon>Cladosporiales</taxon>
        <taxon>Cladosporiaceae</taxon>
        <taxon>Cryoendolithus</taxon>
    </lineage>
</organism>
<comment type="caution">
    <text evidence="13">The sequence shown here is derived from an EMBL/GenBank/DDBJ whole genome shotgun (WGS) entry which is preliminary data.</text>
</comment>
<evidence type="ECO:0000256" key="10">
    <source>
        <dbReference type="RuleBase" id="RU361174"/>
    </source>
</evidence>
<keyword evidence="9 10" id="KW-0624">Polysaccharide degradation</keyword>
<dbReference type="GO" id="GO:0045493">
    <property type="term" value="P:xylan catabolic process"/>
    <property type="evidence" value="ECO:0007669"/>
    <property type="project" value="UniProtKB-KW"/>
</dbReference>
<dbReference type="InterPro" id="IPR017853">
    <property type="entry name" value="GH"/>
</dbReference>
<dbReference type="InParanoid" id="A0A1V8SAP5"/>
<dbReference type="PANTHER" id="PTHR31490:SF35">
    <property type="entry name" value="ENDO-1,4-BETA-XYLANASE"/>
    <property type="match status" value="1"/>
</dbReference>
<evidence type="ECO:0000256" key="6">
    <source>
        <dbReference type="ARBA" id="ARBA00022651"/>
    </source>
</evidence>
<evidence type="ECO:0000256" key="4">
    <source>
        <dbReference type="ARBA" id="ARBA00007495"/>
    </source>
</evidence>
<comment type="catalytic activity">
    <reaction evidence="1 10">
        <text>Endohydrolysis of (1-&gt;4)-beta-D-xylosidic linkages in xylans.</text>
        <dbReference type="EC" id="3.2.1.8"/>
    </reaction>
</comment>
<dbReference type="EMBL" id="NAJO01000076">
    <property type="protein sequence ID" value="OQN95941.1"/>
    <property type="molecule type" value="Genomic_DNA"/>
</dbReference>
<keyword evidence="8 10" id="KW-0119">Carbohydrate metabolism</keyword>
<evidence type="ECO:0000313" key="14">
    <source>
        <dbReference type="Proteomes" id="UP000192596"/>
    </source>
</evidence>
<keyword evidence="6 13" id="KW-0858">Xylan degradation</keyword>
<dbReference type="GO" id="GO:0005576">
    <property type="term" value="C:extracellular region"/>
    <property type="evidence" value="ECO:0007669"/>
    <property type="project" value="UniProtKB-SubCell"/>
</dbReference>
<comment type="pathway">
    <text evidence="3">Glycan degradation; xylan degradation.</text>
</comment>
<dbReference type="GO" id="GO:0031176">
    <property type="term" value="F:endo-1,4-beta-xylanase activity"/>
    <property type="evidence" value="ECO:0007669"/>
    <property type="project" value="UniProtKB-EC"/>
</dbReference>
<dbReference type="Proteomes" id="UP000192596">
    <property type="component" value="Unassembled WGS sequence"/>
</dbReference>
<dbReference type="AlphaFoldDB" id="A0A1V8SAP5"/>
<dbReference type="Gene3D" id="3.20.20.80">
    <property type="entry name" value="Glycosidases"/>
    <property type="match status" value="1"/>
</dbReference>
<protein>
    <recommendedName>
        <fullName evidence="10">Beta-xylanase</fullName>
        <ecNumber evidence="10">3.2.1.8</ecNumber>
    </recommendedName>
</protein>
<keyword evidence="14" id="KW-1185">Reference proteome</keyword>
<feature type="chain" id="PRO_5012235377" description="Beta-xylanase" evidence="11">
    <location>
        <begin position="19"/>
        <end position="374"/>
    </location>
</feature>
<dbReference type="SUPFAM" id="SSF51445">
    <property type="entry name" value="(Trans)glycosidases"/>
    <property type="match status" value="1"/>
</dbReference>
<comment type="similarity">
    <text evidence="4 10">Belongs to the glycosyl hydrolase 10 (cellulase F) family.</text>
</comment>
<sequence>MQLSQIAAILAFTASAVAQSAQIAKRDPPRNGGDCNQAGWNGCYNPVGLADAMKQRGREFVGFALTIRNDSAELSVQSNTYEEDFNSVTPENDMKWEVTEPQRNVFNFVGSDKIVQFATSRGYEIHCHNLVWHSQLPPWIAAGNFSNATLISIMENHIKNLAGRYADVCTRWDVVNEALNEDGTYRSSPWYNTIGEAFLPLAFKFAAQYSPKSKLYYNDYNLEYNGNKTVGAKRIVDLIKSYGVRIDGVGLQAHLTIEPTPSSGGGVTPSQDTLETVLKGFTKKGVSVVYTELDERMVVPATKAKLELQRQQFKNVASSCLAVKGCVGITLWGVSDKYSWIPGVFAGEGSALVWDENFQKKPAYYGMLEGIQKG</sequence>
<dbReference type="STRING" id="1507870.A0A1V8SAP5"/>
<name>A0A1V8SAP5_9PEZI</name>
<dbReference type="PANTHER" id="PTHR31490">
    <property type="entry name" value="GLYCOSYL HYDROLASE"/>
    <property type="match status" value="1"/>
</dbReference>
<proteinExistence type="inferred from homology"/>
<keyword evidence="10 13" id="KW-0326">Glycosidase</keyword>
<dbReference type="EC" id="3.2.1.8" evidence="10"/>
<evidence type="ECO:0000256" key="2">
    <source>
        <dbReference type="ARBA" id="ARBA00004613"/>
    </source>
</evidence>
<dbReference type="InterPro" id="IPR001000">
    <property type="entry name" value="GH10_dom"/>
</dbReference>
<evidence type="ECO:0000313" key="13">
    <source>
        <dbReference type="EMBL" id="OQN95941.1"/>
    </source>
</evidence>
<dbReference type="InterPro" id="IPR044846">
    <property type="entry name" value="GH10"/>
</dbReference>
<keyword evidence="5" id="KW-0964">Secreted</keyword>
<evidence type="ECO:0000256" key="11">
    <source>
        <dbReference type="SAM" id="SignalP"/>
    </source>
</evidence>
<dbReference type="SMART" id="SM00633">
    <property type="entry name" value="Glyco_10"/>
    <property type="match status" value="1"/>
</dbReference>
<evidence type="ECO:0000256" key="9">
    <source>
        <dbReference type="ARBA" id="ARBA00023326"/>
    </source>
</evidence>
<evidence type="ECO:0000256" key="7">
    <source>
        <dbReference type="ARBA" id="ARBA00022801"/>
    </source>
</evidence>
<evidence type="ECO:0000256" key="3">
    <source>
        <dbReference type="ARBA" id="ARBA00004851"/>
    </source>
</evidence>
<dbReference type="PROSITE" id="PS51760">
    <property type="entry name" value="GH10_2"/>
    <property type="match status" value="1"/>
</dbReference>
<evidence type="ECO:0000256" key="8">
    <source>
        <dbReference type="ARBA" id="ARBA00023277"/>
    </source>
</evidence>
<feature type="signal peptide" evidence="11">
    <location>
        <begin position="1"/>
        <end position="18"/>
    </location>
</feature>
<dbReference type="PRINTS" id="PR00134">
    <property type="entry name" value="GLHYDRLASE10"/>
</dbReference>
<accession>A0A1V8SAP5</accession>
<feature type="domain" description="GH10" evidence="12">
    <location>
        <begin position="43"/>
        <end position="370"/>
    </location>
</feature>
<keyword evidence="11" id="KW-0732">Signal</keyword>
<dbReference type="Pfam" id="PF00331">
    <property type="entry name" value="Glyco_hydro_10"/>
    <property type="match status" value="1"/>
</dbReference>
<evidence type="ECO:0000256" key="1">
    <source>
        <dbReference type="ARBA" id="ARBA00000681"/>
    </source>
</evidence>
<keyword evidence="7 10" id="KW-0378">Hydrolase</keyword>
<reference evidence="14" key="1">
    <citation type="submission" date="2017-03" db="EMBL/GenBank/DDBJ databases">
        <title>Genomes of endolithic fungi from Antarctica.</title>
        <authorList>
            <person name="Coleine C."/>
            <person name="Masonjones S."/>
            <person name="Stajich J.E."/>
        </authorList>
    </citation>
    <scope>NUCLEOTIDE SEQUENCE [LARGE SCALE GENOMIC DNA]</scope>
    <source>
        <strain evidence="14">CCFEE 5527</strain>
    </source>
</reference>
<evidence type="ECO:0000259" key="12">
    <source>
        <dbReference type="PROSITE" id="PS51760"/>
    </source>
</evidence>
<comment type="subcellular location">
    <subcellularLocation>
        <location evidence="2">Secreted</location>
    </subcellularLocation>
</comment>
<gene>
    <name evidence="13" type="ORF">B0A48_17779</name>
</gene>